<accession>A0A0L8FGW6</accession>
<organism evidence="1">
    <name type="scientific">Octopus bimaculoides</name>
    <name type="common">California two-spotted octopus</name>
    <dbReference type="NCBI Taxonomy" id="37653"/>
    <lineage>
        <taxon>Eukaryota</taxon>
        <taxon>Metazoa</taxon>
        <taxon>Spiralia</taxon>
        <taxon>Lophotrochozoa</taxon>
        <taxon>Mollusca</taxon>
        <taxon>Cephalopoda</taxon>
        <taxon>Coleoidea</taxon>
        <taxon>Octopodiformes</taxon>
        <taxon>Octopoda</taxon>
        <taxon>Incirrata</taxon>
        <taxon>Octopodidae</taxon>
        <taxon>Octopus</taxon>
    </lineage>
</organism>
<sequence length="49" mass="5619">MHEHDTKIRLLVGSATSGSCHCRPFQLKMYSNKNNKLNSLTIIRVTMKD</sequence>
<proteinExistence type="predicted"/>
<name>A0A0L8FGW6_OCTBM</name>
<dbReference type="AlphaFoldDB" id="A0A0L8FGW6"/>
<protein>
    <submittedName>
        <fullName evidence="1">Uncharacterized protein</fullName>
    </submittedName>
</protein>
<evidence type="ECO:0000313" key="1">
    <source>
        <dbReference type="EMBL" id="KOF62925.1"/>
    </source>
</evidence>
<dbReference type="PROSITE" id="PS51257">
    <property type="entry name" value="PROKAR_LIPOPROTEIN"/>
    <property type="match status" value="1"/>
</dbReference>
<dbReference type="EMBL" id="KQ432038">
    <property type="protein sequence ID" value="KOF62925.1"/>
    <property type="molecule type" value="Genomic_DNA"/>
</dbReference>
<gene>
    <name evidence="1" type="ORF">OCBIM_22021202mg</name>
</gene>
<reference evidence="1" key="1">
    <citation type="submission" date="2015-07" db="EMBL/GenBank/DDBJ databases">
        <title>MeaNS - Measles Nucleotide Surveillance Program.</title>
        <authorList>
            <person name="Tran T."/>
            <person name="Druce J."/>
        </authorList>
    </citation>
    <scope>NUCLEOTIDE SEQUENCE</scope>
    <source>
        <strain evidence="1">UCB-OBI-ISO-001</strain>
        <tissue evidence="1">Gonad</tissue>
    </source>
</reference>